<dbReference type="EMBL" id="NMUH01015197">
    <property type="protein sequence ID" value="MQM23145.1"/>
    <property type="molecule type" value="Genomic_DNA"/>
</dbReference>
<dbReference type="Proteomes" id="UP000652761">
    <property type="component" value="Unassembled WGS sequence"/>
</dbReference>
<dbReference type="OrthoDB" id="685803at2759"/>
<evidence type="ECO:0000313" key="2">
    <source>
        <dbReference type="Proteomes" id="UP000652761"/>
    </source>
</evidence>
<reference evidence="1" key="1">
    <citation type="submission" date="2017-07" db="EMBL/GenBank/DDBJ databases">
        <title>Taro Niue Genome Assembly and Annotation.</title>
        <authorList>
            <person name="Atibalentja N."/>
            <person name="Keating K."/>
            <person name="Fields C.J."/>
        </authorList>
    </citation>
    <scope>NUCLEOTIDE SEQUENCE</scope>
    <source>
        <strain evidence="1">Niue_2</strain>
        <tissue evidence="1">Leaf</tissue>
    </source>
</reference>
<keyword evidence="2" id="KW-1185">Reference proteome</keyword>
<protein>
    <submittedName>
        <fullName evidence="1">Uncharacterized protein</fullName>
    </submittedName>
</protein>
<dbReference type="AlphaFoldDB" id="A0A843XWK6"/>
<organism evidence="1 2">
    <name type="scientific">Colocasia esculenta</name>
    <name type="common">Wild taro</name>
    <name type="synonym">Arum esculentum</name>
    <dbReference type="NCBI Taxonomy" id="4460"/>
    <lineage>
        <taxon>Eukaryota</taxon>
        <taxon>Viridiplantae</taxon>
        <taxon>Streptophyta</taxon>
        <taxon>Embryophyta</taxon>
        <taxon>Tracheophyta</taxon>
        <taxon>Spermatophyta</taxon>
        <taxon>Magnoliopsida</taxon>
        <taxon>Liliopsida</taxon>
        <taxon>Araceae</taxon>
        <taxon>Aroideae</taxon>
        <taxon>Colocasieae</taxon>
        <taxon>Colocasia</taxon>
    </lineage>
</organism>
<comment type="caution">
    <text evidence="1">The sequence shown here is derived from an EMBL/GenBank/DDBJ whole genome shotgun (WGS) entry which is preliminary data.</text>
</comment>
<name>A0A843XWK6_COLES</name>
<evidence type="ECO:0000313" key="1">
    <source>
        <dbReference type="EMBL" id="MQM23145.1"/>
    </source>
</evidence>
<proteinExistence type="predicted"/>
<gene>
    <name evidence="1" type="ORF">Taro_056208</name>
</gene>
<accession>A0A843XWK6</accession>
<sequence length="157" mass="17766">MLHNYEDHSGGRIWVLWNGAAIQMHSVKTTSQLIHLDCTELISGKVSHLTAHSTFYSTVQSAWNSDVQGTPLFVLCQKLRVVKAALKVWNRDDFGTIHHRVQCAASVLHVAQLNLSTDPMNNEYGKREKQAREDYLHSLRMEASYAKQLAKQHCLGP</sequence>